<dbReference type="AlphaFoldDB" id="A0A8S2ZGE0"/>
<evidence type="ECO:0000313" key="2">
    <source>
        <dbReference type="EMBL" id="CAF4637689.1"/>
    </source>
</evidence>
<gene>
    <name evidence="2" type="ORF">BYL167_LOCUS41637</name>
</gene>
<feature type="non-terminal residue" evidence="2">
    <location>
        <position position="1"/>
    </location>
</feature>
<organism evidence="2 3">
    <name type="scientific">Rotaria magnacalcarata</name>
    <dbReference type="NCBI Taxonomy" id="392030"/>
    <lineage>
        <taxon>Eukaryota</taxon>
        <taxon>Metazoa</taxon>
        <taxon>Spiralia</taxon>
        <taxon>Gnathifera</taxon>
        <taxon>Rotifera</taxon>
        <taxon>Eurotatoria</taxon>
        <taxon>Bdelloidea</taxon>
        <taxon>Philodinida</taxon>
        <taxon>Philodinidae</taxon>
        <taxon>Rotaria</taxon>
    </lineage>
</organism>
<proteinExistence type="predicted"/>
<name>A0A8S2ZGE0_9BILA</name>
<dbReference type="Proteomes" id="UP000681967">
    <property type="component" value="Unassembled WGS sequence"/>
</dbReference>
<accession>A0A8S2ZGE0</accession>
<feature type="region of interest" description="Disordered" evidence="1">
    <location>
        <begin position="1"/>
        <end position="24"/>
    </location>
</feature>
<sequence length="24" mass="2480">SSNKTSSARALVCSTPSVNTNLNK</sequence>
<comment type="caution">
    <text evidence="2">The sequence shown here is derived from an EMBL/GenBank/DDBJ whole genome shotgun (WGS) entry which is preliminary data.</text>
</comment>
<protein>
    <submittedName>
        <fullName evidence="2">Uncharacterized protein</fullName>
    </submittedName>
</protein>
<dbReference type="EMBL" id="CAJOBH010106068">
    <property type="protein sequence ID" value="CAF4637689.1"/>
    <property type="molecule type" value="Genomic_DNA"/>
</dbReference>
<evidence type="ECO:0000313" key="3">
    <source>
        <dbReference type="Proteomes" id="UP000681967"/>
    </source>
</evidence>
<evidence type="ECO:0000256" key="1">
    <source>
        <dbReference type="SAM" id="MobiDB-lite"/>
    </source>
</evidence>
<reference evidence="2" key="1">
    <citation type="submission" date="2021-02" db="EMBL/GenBank/DDBJ databases">
        <authorList>
            <person name="Nowell W R."/>
        </authorList>
    </citation>
    <scope>NUCLEOTIDE SEQUENCE</scope>
</reference>